<feature type="transmembrane region" description="Helical" evidence="1">
    <location>
        <begin position="38"/>
        <end position="57"/>
    </location>
</feature>
<gene>
    <name evidence="2" type="ORF">J3U87_21495</name>
</gene>
<dbReference type="RefSeq" id="WP_237377828.1">
    <property type="nucleotide sequence ID" value="NZ_CP071793.1"/>
</dbReference>
<evidence type="ECO:0000256" key="1">
    <source>
        <dbReference type="SAM" id="Phobius"/>
    </source>
</evidence>
<organism evidence="2 3">
    <name type="scientific">Sulfidibacter corallicola</name>
    <dbReference type="NCBI Taxonomy" id="2818388"/>
    <lineage>
        <taxon>Bacteria</taxon>
        <taxon>Pseudomonadati</taxon>
        <taxon>Acidobacteriota</taxon>
        <taxon>Holophagae</taxon>
        <taxon>Acanthopleuribacterales</taxon>
        <taxon>Acanthopleuribacteraceae</taxon>
        <taxon>Sulfidibacter</taxon>
    </lineage>
</organism>
<dbReference type="EMBL" id="CP071793">
    <property type="protein sequence ID" value="QTD48169.1"/>
    <property type="molecule type" value="Genomic_DNA"/>
</dbReference>
<proteinExistence type="predicted"/>
<name>A0A8A4TDJ9_SULCO</name>
<keyword evidence="3" id="KW-1185">Reference proteome</keyword>
<feature type="transmembrane region" description="Helical" evidence="1">
    <location>
        <begin position="194"/>
        <end position="214"/>
    </location>
</feature>
<keyword evidence="1" id="KW-1133">Transmembrane helix</keyword>
<sequence>MWDAFWQLSAVGALIMVALMALLWVLHFPLRNASIVDVGWALGLPLLAVTYAAWGPGDAMRSWTMAAMVILWGGRLGGHLAWRIFREGREEGRYRRLRAQWKTHVGVKFLAFFQAQALLDVLLAVPFLLVCLDPRPEWSTWHGLGLALWLVAVCGEALADRQLAVFKRDPANRGRVCQTGLWSWSRHPNYFFEWLFWVAVALFASGSPWGWLAWLSPALMLHFILNVTGIPPTEAQALSTKEEAYRAYQRRTSAFFPRAPRERPAGQPRTS</sequence>
<feature type="transmembrane region" description="Helical" evidence="1">
    <location>
        <begin position="141"/>
        <end position="159"/>
    </location>
</feature>
<feature type="transmembrane region" description="Helical" evidence="1">
    <location>
        <begin position="105"/>
        <end position="129"/>
    </location>
</feature>
<evidence type="ECO:0000313" key="2">
    <source>
        <dbReference type="EMBL" id="QTD48169.1"/>
    </source>
</evidence>
<feature type="transmembrane region" description="Helical" evidence="1">
    <location>
        <begin position="63"/>
        <end position="85"/>
    </location>
</feature>
<feature type="transmembrane region" description="Helical" evidence="1">
    <location>
        <begin position="6"/>
        <end position="26"/>
    </location>
</feature>
<dbReference type="Pfam" id="PF06966">
    <property type="entry name" value="DUF1295"/>
    <property type="match status" value="1"/>
</dbReference>
<keyword evidence="1" id="KW-0812">Transmembrane</keyword>
<dbReference type="KEGG" id="scor:J3U87_21495"/>
<dbReference type="GO" id="GO:0016020">
    <property type="term" value="C:membrane"/>
    <property type="evidence" value="ECO:0007669"/>
    <property type="project" value="TreeGrafter"/>
</dbReference>
<protein>
    <submittedName>
        <fullName evidence="2">DUF1295 domain-containing protein</fullName>
    </submittedName>
</protein>
<reference evidence="2" key="1">
    <citation type="submission" date="2021-03" db="EMBL/GenBank/DDBJ databases">
        <title>Acanthopleuribacteraceae sp. M133.</title>
        <authorList>
            <person name="Wang G."/>
        </authorList>
    </citation>
    <scope>NUCLEOTIDE SEQUENCE</scope>
    <source>
        <strain evidence="2">M133</strain>
    </source>
</reference>
<dbReference type="PANTHER" id="PTHR32251:SF17">
    <property type="entry name" value="STEROID 5-ALPHA REDUCTASE C-TERMINAL DOMAIN-CONTAINING PROTEIN"/>
    <property type="match status" value="1"/>
</dbReference>
<dbReference type="Gene3D" id="1.20.120.1630">
    <property type="match status" value="1"/>
</dbReference>
<dbReference type="AlphaFoldDB" id="A0A8A4TDJ9"/>
<accession>A0A8A4TDJ9</accession>
<evidence type="ECO:0000313" key="3">
    <source>
        <dbReference type="Proteomes" id="UP000663929"/>
    </source>
</evidence>
<dbReference type="Proteomes" id="UP000663929">
    <property type="component" value="Chromosome"/>
</dbReference>
<dbReference type="InterPro" id="IPR010721">
    <property type="entry name" value="UstE-like"/>
</dbReference>
<keyword evidence="1" id="KW-0472">Membrane</keyword>
<dbReference type="PANTHER" id="PTHR32251">
    <property type="entry name" value="3-OXO-5-ALPHA-STEROID 4-DEHYDROGENASE"/>
    <property type="match status" value="1"/>
</dbReference>
<dbReference type="PROSITE" id="PS50244">
    <property type="entry name" value="S5A_REDUCTASE"/>
    <property type="match status" value="1"/>
</dbReference>